<dbReference type="EMBL" id="WPOC01000038">
    <property type="protein sequence ID" value="MVN16632.1"/>
    <property type="molecule type" value="Genomic_DNA"/>
</dbReference>
<comment type="caution">
    <text evidence="3">The sequence shown here is derived from an EMBL/GenBank/DDBJ whole genome shotgun (WGS) entry which is preliminary data.</text>
</comment>
<dbReference type="Pfam" id="PF06897">
    <property type="entry name" value="DUF1269"/>
    <property type="match status" value="1"/>
</dbReference>
<dbReference type="RefSeq" id="WP_015538683.1">
    <property type="nucleotide sequence ID" value="NZ_BAABZN010000001.1"/>
</dbReference>
<dbReference type="Proteomes" id="UP000285258">
    <property type="component" value="Unassembled WGS sequence"/>
</dbReference>
<keyword evidence="1" id="KW-0472">Membrane</keyword>
<evidence type="ECO:0000256" key="1">
    <source>
        <dbReference type="SAM" id="Phobius"/>
    </source>
</evidence>
<reference evidence="3 7" key="5">
    <citation type="submission" date="2019-11" db="EMBL/GenBank/DDBJ databases">
        <title>Whole genome shotgun sequencing (WGS) data from Adlercreutzia equolifaciens ResAG-91, Eggerthella lenta MRI-F36, MRI-F37, MRI-F40, ResAG-49, ResAG-88, ResAG-121, ResAG-145, and Gordonibacter sp. ResAG-5, ResAG-26, ResAG-43, ResAG-50, ResAG-59.</title>
        <authorList>
            <person name="Stoll D.A."/>
            <person name="Danylec N."/>
            <person name="Franz C.M.A.P."/>
            <person name="Huch M."/>
        </authorList>
    </citation>
    <scope>NUCLEOTIDE SEQUENCE [LARGE SCALE GENOMIC DNA]</scope>
    <source>
        <strain evidence="3 7">ResAG-59</strain>
    </source>
</reference>
<dbReference type="InterPro" id="IPR009200">
    <property type="entry name" value="DUF1269_membrane"/>
</dbReference>
<sequence>MSTLIVLGYPSEEEAKSAYQKVLDLDKNLIVSLQSIAVVARHADGKYDVVTPGSKVGTSTVWGLFWGVLFGLLFFVPVFGAAIGAGIGALTGAIVKHGVDKDFQDRVRNLLSSDDSAAVFMVVDEMTTDKFIDAIRPFGGDVLQTSLSVKDEDELKHALFKN</sequence>
<evidence type="ECO:0000313" key="6">
    <source>
        <dbReference type="Proteomes" id="UP000462865"/>
    </source>
</evidence>
<dbReference type="EMBL" id="QIBW01000011">
    <property type="protein sequence ID" value="ROT89191.1"/>
    <property type="molecule type" value="Genomic_DNA"/>
</dbReference>
<evidence type="ECO:0000313" key="5">
    <source>
        <dbReference type="Proteomes" id="UP000285258"/>
    </source>
</evidence>
<proteinExistence type="predicted"/>
<dbReference type="EMBL" id="WKZA01000041">
    <property type="protein sequence ID" value="MSA95259.1"/>
    <property type="molecule type" value="Genomic_DNA"/>
</dbReference>
<name>A0A1Y4G573_9ACTN</name>
<evidence type="ECO:0000313" key="7">
    <source>
        <dbReference type="Proteomes" id="UP000468327"/>
    </source>
</evidence>
<dbReference type="Proteomes" id="UP000468327">
    <property type="component" value="Unassembled WGS sequence"/>
</dbReference>
<keyword evidence="7" id="KW-1185">Reference proteome</keyword>
<accession>A0A1Y4G573</accession>
<dbReference type="AlphaFoldDB" id="A0A1Y4G573"/>
<evidence type="ECO:0000313" key="4">
    <source>
        <dbReference type="EMBL" id="ROT89191.1"/>
    </source>
</evidence>
<dbReference type="Proteomes" id="UP000462865">
    <property type="component" value="Unassembled WGS sequence"/>
</dbReference>
<dbReference type="GeneID" id="97353868"/>
<reference evidence="5" key="1">
    <citation type="submission" date="2018-05" db="EMBL/GenBank/DDBJ databases">
        <title>Genome Sequencing of selected type strains of the family Eggerthellaceae.</title>
        <authorList>
            <person name="Danylec N."/>
            <person name="Stoll D.A."/>
            <person name="Doetsch A."/>
            <person name="Huch M."/>
        </authorList>
    </citation>
    <scope>NUCLEOTIDE SEQUENCE [LARGE SCALE GENOMIC DNA]</scope>
    <source>
        <strain evidence="5">DSM 27213</strain>
    </source>
</reference>
<gene>
    <name evidence="4" type="ORF">DMP12_09600</name>
    <name evidence="2" type="ORF">GKG38_09395</name>
    <name evidence="3" type="ORF">GO738_15010</name>
</gene>
<protein>
    <submittedName>
        <fullName evidence="3">DUF1269 domain-containing protein</fullName>
    </submittedName>
</protein>
<evidence type="ECO:0000313" key="2">
    <source>
        <dbReference type="EMBL" id="MSA95259.1"/>
    </source>
</evidence>
<keyword evidence="1" id="KW-0812">Transmembrane</keyword>
<reference evidence="4" key="3">
    <citation type="journal article" date="2019" name="Microbiol. Resour. Announc.">
        <title>Draft Genome Sequences of Type Strains of Gordonibacter faecihominis, Paraeggerthella hongkongensis, Parvibacter caecicola,Slackia equolifaciens, Slackia faecicanis, and Slackia isoflavoniconvertens.</title>
        <authorList>
            <person name="Danylec N."/>
            <person name="Stoll D.A."/>
            <person name="Dotsch A."/>
            <person name="Huch M."/>
        </authorList>
    </citation>
    <scope>NUCLEOTIDE SEQUENCE</scope>
    <source>
        <strain evidence="4">DSM 27213</strain>
    </source>
</reference>
<keyword evidence="1" id="KW-1133">Transmembrane helix</keyword>
<feature type="transmembrane region" description="Helical" evidence="1">
    <location>
        <begin position="64"/>
        <end position="95"/>
    </location>
</feature>
<reference evidence="2 6" key="4">
    <citation type="journal article" date="2019" name="Nat. Med.">
        <title>A library of human gut bacterial isolates paired with longitudinal multiomics data enables mechanistic microbiome research.</title>
        <authorList>
            <person name="Poyet M."/>
            <person name="Groussin M."/>
            <person name="Gibbons S.M."/>
            <person name="Avila-Pacheco J."/>
            <person name="Jiang X."/>
            <person name="Kearney S.M."/>
            <person name="Perrotta A.R."/>
            <person name="Berdy B."/>
            <person name="Zhao S."/>
            <person name="Lieberman T.D."/>
            <person name="Swanson P.K."/>
            <person name="Smith M."/>
            <person name="Roesemann S."/>
            <person name="Alexander J.E."/>
            <person name="Rich S.A."/>
            <person name="Livny J."/>
            <person name="Vlamakis H."/>
            <person name="Clish C."/>
            <person name="Bullock K."/>
            <person name="Deik A."/>
            <person name="Scott J."/>
            <person name="Pierce K.A."/>
            <person name="Xavier R.J."/>
            <person name="Alm E.J."/>
        </authorList>
    </citation>
    <scope>NUCLEOTIDE SEQUENCE [LARGE SCALE GENOMIC DNA]</scope>
    <source>
        <strain evidence="2 6">BIOML-A1</strain>
    </source>
</reference>
<evidence type="ECO:0000313" key="3">
    <source>
        <dbReference type="EMBL" id="MVN16632.1"/>
    </source>
</evidence>
<reference evidence="4" key="2">
    <citation type="journal article" date="2019" name="Int. J. Syst. Evol. Microbiol.">
        <title>Gordonibacter faecihominis is a later heterotypic synonym of Gordonibacter urolithinfaciens.</title>
        <authorList>
            <person name="Danylec N."/>
            <person name="Stoll D.A."/>
            <person name="Huch M."/>
        </authorList>
    </citation>
    <scope>NUCLEOTIDE SEQUENCE</scope>
    <source>
        <strain evidence="4">DSM 27213</strain>
    </source>
</reference>
<organism evidence="3 7">
    <name type="scientific">Gordonibacter urolithinfaciens</name>
    <dbReference type="NCBI Taxonomy" id="1335613"/>
    <lineage>
        <taxon>Bacteria</taxon>
        <taxon>Bacillati</taxon>
        <taxon>Actinomycetota</taxon>
        <taxon>Coriobacteriia</taxon>
        <taxon>Eggerthellales</taxon>
        <taxon>Eggerthellaceae</taxon>
        <taxon>Gordonibacter</taxon>
    </lineage>
</organism>